<keyword evidence="1" id="KW-1015">Disulfide bond</keyword>
<dbReference type="InterPro" id="IPR037047">
    <property type="entry name" value="PITH_dom_sf"/>
</dbReference>
<dbReference type="InterPro" id="IPR010400">
    <property type="entry name" value="PITH_dom"/>
</dbReference>
<evidence type="ECO:0000313" key="3">
    <source>
        <dbReference type="EMBL" id="CAF3951667.1"/>
    </source>
</evidence>
<dbReference type="GO" id="GO:0005737">
    <property type="term" value="C:cytoplasm"/>
    <property type="evidence" value="ECO:0007669"/>
    <property type="project" value="UniProtKB-ARBA"/>
</dbReference>
<dbReference type="PROSITE" id="PS51532">
    <property type="entry name" value="PITH"/>
    <property type="match status" value="1"/>
</dbReference>
<dbReference type="PANTHER" id="PTHR46115">
    <property type="entry name" value="THIOREDOXIN-LIKE PROTEIN 1"/>
    <property type="match status" value="1"/>
</dbReference>
<name>A0A8S2MDL0_9BILA</name>
<proteinExistence type="predicted"/>
<organism evidence="3 4">
    <name type="scientific">Rotaria magnacalcarata</name>
    <dbReference type="NCBI Taxonomy" id="392030"/>
    <lineage>
        <taxon>Eukaryota</taxon>
        <taxon>Metazoa</taxon>
        <taxon>Spiralia</taxon>
        <taxon>Gnathifera</taxon>
        <taxon>Rotifera</taxon>
        <taxon>Eurotatoria</taxon>
        <taxon>Bdelloidea</taxon>
        <taxon>Philodinida</taxon>
        <taxon>Philodinidae</taxon>
        <taxon>Rotaria</taxon>
    </lineage>
</organism>
<dbReference type="InterPro" id="IPR008979">
    <property type="entry name" value="Galactose-bd-like_sf"/>
</dbReference>
<feature type="domain" description="PITH" evidence="2">
    <location>
        <begin position="116"/>
        <end position="303"/>
    </location>
</feature>
<dbReference type="SUPFAM" id="SSF52833">
    <property type="entry name" value="Thioredoxin-like"/>
    <property type="match status" value="1"/>
</dbReference>
<accession>A0A8S2MDL0</accession>
<dbReference type="EMBL" id="CAJOBH010003422">
    <property type="protein sequence ID" value="CAF3951667.1"/>
    <property type="molecule type" value="Genomic_DNA"/>
</dbReference>
<evidence type="ECO:0000259" key="2">
    <source>
        <dbReference type="PROSITE" id="PS51532"/>
    </source>
</evidence>
<evidence type="ECO:0000256" key="1">
    <source>
        <dbReference type="ARBA" id="ARBA00023157"/>
    </source>
</evidence>
<dbReference type="AlphaFoldDB" id="A0A8S2MDL0"/>
<reference evidence="3" key="1">
    <citation type="submission" date="2021-02" db="EMBL/GenBank/DDBJ databases">
        <authorList>
            <person name="Nowell W R."/>
        </authorList>
    </citation>
    <scope>NUCLEOTIDE SEQUENCE</scope>
</reference>
<dbReference type="Pfam" id="PF06201">
    <property type="entry name" value="PITH"/>
    <property type="match status" value="1"/>
</dbReference>
<dbReference type="Proteomes" id="UP000681967">
    <property type="component" value="Unassembled WGS sequence"/>
</dbReference>
<comment type="caution">
    <text evidence="3">The sequence shown here is derived from an EMBL/GenBank/DDBJ whole genome shotgun (WGS) entry which is preliminary data.</text>
</comment>
<dbReference type="CDD" id="cd02947">
    <property type="entry name" value="TRX_family"/>
    <property type="match status" value="1"/>
</dbReference>
<gene>
    <name evidence="3" type="ORF">BYL167_LOCUS11064</name>
</gene>
<evidence type="ECO:0000313" key="4">
    <source>
        <dbReference type="Proteomes" id="UP000681967"/>
    </source>
</evidence>
<dbReference type="Gene3D" id="3.40.30.10">
    <property type="entry name" value="Glutaredoxin"/>
    <property type="match status" value="1"/>
</dbReference>
<sequence length="375" mass="43144">MYNSSVPNHHINLSFLEQSVRAGYLGNAYLLTVPVQEICSYDLNNQLSSAGEKLVVVNCCNASKSIAPYIEYLNAVFLKVDAGKSMNEFTMYSITVTPTFLFFQHGEQIILKFYKDAPLDYIEYMNLKPFIEEKGCMALNTIDAWQNVIFGNGKDSLRSNVDSSELILHIAFNQFVNISSIAIEAPEESGPKAVKLFINHQTIDFNHVKTIEAVQILKFEKIQLKHGLPIELQFDKFENVNSLSAADELRKNALRTIRYAEFGIPSCNLGKNESIHSVYFLKFFQVRPNYKSRQLYGPFLTRWKRSLSTLQSINDHVSIFEENLSQLVEQLKEFVFLDIRGAIPTEKVEPYRLMAQTHFPNSRIDVHRSRFRLWK</sequence>
<protein>
    <recommendedName>
        <fullName evidence="2">PITH domain-containing protein</fullName>
    </recommendedName>
</protein>
<dbReference type="SUPFAM" id="SSF49785">
    <property type="entry name" value="Galactose-binding domain-like"/>
    <property type="match status" value="1"/>
</dbReference>
<dbReference type="Gene3D" id="2.60.120.470">
    <property type="entry name" value="PITH domain"/>
    <property type="match status" value="1"/>
</dbReference>
<dbReference type="InterPro" id="IPR036249">
    <property type="entry name" value="Thioredoxin-like_sf"/>
</dbReference>